<feature type="modified residue" description="4-aspartylphosphate" evidence="1">
    <location>
        <position position="68"/>
    </location>
</feature>
<dbReference type="Proteomes" id="UP000050277">
    <property type="component" value="Unassembled WGS sequence"/>
</dbReference>
<protein>
    <recommendedName>
        <fullName evidence="2">Response regulatory domain-containing protein</fullName>
    </recommendedName>
</protein>
<dbReference type="PROSITE" id="PS50110">
    <property type="entry name" value="RESPONSE_REGULATORY"/>
    <property type="match status" value="1"/>
</dbReference>
<dbReference type="STRING" id="70996.SE18_06250"/>
<name>A0A0P6Y029_9CHLR</name>
<keyword evidence="4" id="KW-1185">Reference proteome</keyword>
<gene>
    <name evidence="3" type="ORF">SE18_06250</name>
</gene>
<dbReference type="InterPro" id="IPR011006">
    <property type="entry name" value="CheY-like_superfamily"/>
</dbReference>
<organism evidence="3 4">
    <name type="scientific">Herpetosiphon geysericola</name>
    <dbReference type="NCBI Taxonomy" id="70996"/>
    <lineage>
        <taxon>Bacteria</taxon>
        <taxon>Bacillati</taxon>
        <taxon>Chloroflexota</taxon>
        <taxon>Chloroflexia</taxon>
        <taxon>Herpetosiphonales</taxon>
        <taxon>Herpetosiphonaceae</taxon>
        <taxon>Herpetosiphon</taxon>
    </lineage>
</organism>
<evidence type="ECO:0000313" key="4">
    <source>
        <dbReference type="Proteomes" id="UP000050277"/>
    </source>
</evidence>
<dbReference type="AlphaFoldDB" id="A0A0P6Y029"/>
<feature type="domain" description="Response regulatory" evidence="2">
    <location>
        <begin position="8"/>
        <end position="138"/>
    </location>
</feature>
<reference evidence="3 4" key="1">
    <citation type="submission" date="2015-07" db="EMBL/GenBank/DDBJ databases">
        <title>Whole genome sequence of Herpetosiphon geysericola DSM 7119.</title>
        <authorList>
            <person name="Hemp J."/>
            <person name="Ward L.M."/>
            <person name="Pace L.A."/>
            <person name="Fischer W.W."/>
        </authorList>
    </citation>
    <scope>NUCLEOTIDE SEQUENCE [LARGE SCALE GENOMIC DNA]</scope>
    <source>
        <strain evidence="3 4">DSM 7119</strain>
    </source>
</reference>
<dbReference type="OrthoDB" id="9824847at2"/>
<accession>A0A0P6Y029</accession>
<evidence type="ECO:0000256" key="1">
    <source>
        <dbReference type="PROSITE-ProRule" id="PRU00169"/>
    </source>
</evidence>
<dbReference type="RefSeq" id="WP_054533570.1">
    <property type="nucleotide sequence ID" value="NZ_LGKP01000011.1"/>
</dbReference>
<keyword evidence="1" id="KW-0597">Phosphoprotein</keyword>
<comment type="caution">
    <text evidence="3">The sequence shown here is derived from an EMBL/GenBank/DDBJ whole genome shotgun (WGS) entry which is preliminary data.</text>
</comment>
<evidence type="ECO:0000313" key="3">
    <source>
        <dbReference type="EMBL" id="KPL90660.1"/>
    </source>
</evidence>
<proteinExistence type="predicted"/>
<evidence type="ECO:0000259" key="2">
    <source>
        <dbReference type="PROSITE" id="PS50110"/>
    </source>
</evidence>
<dbReference type="SUPFAM" id="SSF52172">
    <property type="entry name" value="CheY-like"/>
    <property type="match status" value="1"/>
</dbReference>
<sequence length="163" mass="18212">MQLPNQPYVVIVDDQPAAALGLQAAIADQQLSLLRNLSYSCDRVSSVGDLERQLGLYPPQSIRLMVVDYAMVGRTPLHIIYRLRTSRSLHPALHPEALLIGWSAYEDVDSLFRSVGFDGFISKHLDQRDVVQAIEWMYQQRLHGAGWTSVGLPLPWATSSLIA</sequence>
<dbReference type="Gene3D" id="3.40.50.2300">
    <property type="match status" value="1"/>
</dbReference>
<dbReference type="GO" id="GO:0000160">
    <property type="term" value="P:phosphorelay signal transduction system"/>
    <property type="evidence" value="ECO:0007669"/>
    <property type="project" value="InterPro"/>
</dbReference>
<dbReference type="EMBL" id="LGKP01000011">
    <property type="protein sequence ID" value="KPL90660.1"/>
    <property type="molecule type" value="Genomic_DNA"/>
</dbReference>
<dbReference type="InterPro" id="IPR001789">
    <property type="entry name" value="Sig_transdc_resp-reg_receiver"/>
</dbReference>